<proteinExistence type="predicted"/>
<organism evidence="8 9">
    <name type="scientific">Viridothelium virens</name>
    <name type="common">Speckled blister lichen</name>
    <name type="synonym">Trypethelium virens</name>
    <dbReference type="NCBI Taxonomy" id="1048519"/>
    <lineage>
        <taxon>Eukaryota</taxon>
        <taxon>Fungi</taxon>
        <taxon>Dikarya</taxon>
        <taxon>Ascomycota</taxon>
        <taxon>Pezizomycotina</taxon>
        <taxon>Dothideomycetes</taxon>
        <taxon>Dothideomycetes incertae sedis</taxon>
        <taxon>Trypetheliales</taxon>
        <taxon>Trypetheliaceae</taxon>
        <taxon>Viridothelium</taxon>
    </lineage>
</organism>
<keyword evidence="9" id="KW-1185">Reference proteome</keyword>
<protein>
    <recommendedName>
        <fullName evidence="7">Zn(2)-C6 fungal-type domain-containing protein</fullName>
    </recommendedName>
</protein>
<dbReference type="Gene3D" id="4.10.240.10">
    <property type="entry name" value="Zn(2)-C6 fungal-type DNA-binding domain"/>
    <property type="match status" value="1"/>
</dbReference>
<comment type="subcellular location">
    <subcellularLocation>
        <location evidence="1">Nucleus</location>
    </subcellularLocation>
</comment>
<evidence type="ECO:0000256" key="5">
    <source>
        <dbReference type="ARBA" id="ARBA00023242"/>
    </source>
</evidence>
<dbReference type="Pfam" id="PF00172">
    <property type="entry name" value="Zn_clus"/>
    <property type="match status" value="1"/>
</dbReference>
<keyword evidence="4" id="KW-0804">Transcription</keyword>
<dbReference type="InterPro" id="IPR036864">
    <property type="entry name" value="Zn2-C6_fun-type_DNA-bd_sf"/>
</dbReference>
<keyword evidence="3" id="KW-0238">DNA-binding</keyword>
<name>A0A6A6GVH6_VIRVR</name>
<sequence length="693" mass="77509">MDHSPTDASFESPPFERNISRSKQAACIACRRSKIKCRRNEGELRCEKCQQNGAECIVPDYHVGRRKGVKNKRRGLEKAVYQVEQALANAKAPQESAELQRLVDQSRRLQSETGTEWSDEIPHETAIPGTSTNELDDAENPLQLLARASDLHVPSTKPTEQTNKSDDPRQVKWYFAPVRAKLDTGDDIDPVDLGLASPEEADMLFRYFFHNLSHTRWGLDPIVHTVPFVRSQSAFLFTSIMAASALFVPSAAALCKRLAKHCKFLANRAMTQRFRSVEIILAFLINIPWMFPGEQSADDETCLYLGTAITISIDICLDKVIVPSGNFDGNLNSRLPRSDCIDDKRALYMDGFSGVDPSSEWSKRLLRRRERTWLALWNLERGVCLARGRRYACPVTPLIQNCDSWHISNIADCHDGSVTSMVVLRRDLQKLVDSVRSRCDNFRIIDVESEVAESMKRTIEDFFDQWMSMWSISLGGGHQNNLPPYVKILVTHTILSTYCMVINHPTAPTKVKNVFHSEALSAALKVMRTAVRGESELESMPNNTAIMISFAACFALKLSSGPLHPSIKDLIMETADMLQRIGATSSHRQGASVLYGKYLQEVLKHSTFKIAPANTNQDPNLTNVFSTNVSESHMQLAPGSSEPLQFSAMSDEQILNAINETGIDMNLQMADASIDDLAGLDWLGWIDPSQISI</sequence>
<dbReference type="EMBL" id="ML991859">
    <property type="protein sequence ID" value="KAF2229598.1"/>
    <property type="molecule type" value="Genomic_DNA"/>
</dbReference>
<evidence type="ECO:0000256" key="3">
    <source>
        <dbReference type="ARBA" id="ARBA00023125"/>
    </source>
</evidence>
<dbReference type="SUPFAM" id="SSF57701">
    <property type="entry name" value="Zn2/Cys6 DNA-binding domain"/>
    <property type="match status" value="1"/>
</dbReference>
<dbReference type="InterPro" id="IPR051089">
    <property type="entry name" value="prtT"/>
</dbReference>
<dbReference type="PROSITE" id="PS50048">
    <property type="entry name" value="ZN2_CY6_FUNGAL_2"/>
    <property type="match status" value="1"/>
</dbReference>
<dbReference type="PANTHER" id="PTHR31845:SF17">
    <property type="entry name" value="ZN(II)2CYS6 TRANSCRIPTION FACTOR (EUROFUNG)"/>
    <property type="match status" value="1"/>
</dbReference>
<evidence type="ECO:0000256" key="4">
    <source>
        <dbReference type="ARBA" id="ARBA00023163"/>
    </source>
</evidence>
<evidence type="ECO:0000256" key="2">
    <source>
        <dbReference type="ARBA" id="ARBA00023015"/>
    </source>
</evidence>
<dbReference type="CDD" id="cd00067">
    <property type="entry name" value="GAL4"/>
    <property type="match status" value="1"/>
</dbReference>
<evidence type="ECO:0000259" key="7">
    <source>
        <dbReference type="PROSITE" id="PS50048"/>
    </source>
</evidence>
<keyword evidence="2" id="KW-0805">Transcription regulation</keyword>
<dbReference type="OrthoDB" id="3429912at2759"/>
<evidence type="ECO:0000256" key="1">
    <source>
        <dbReference type="ARBA" id="ARBA00004123"/>
    </source>
</evidence>
<feature type="domain" description="Zn(2)-C6 fungal-type" evidence="7">
    <location>
        <begin position="26"/>
        <end position="58"/>
    </location>
</feature>
<dbReference type="SMART" id="SM00066">
    <property type="entry name" value="GAL4"/>
    <property type="match status" value="1"/>
</dbReference>
<dbReference type="GO" id="GO:0000981">
    <property type="term" value="F:DNA-binding transcription factor activity, RNA polymerase II-specific"/>
    <property type="evidence" value="ECO:0007669"/>
    <property type="project" value="InterPro"/>
</dbReference>
<dbReference type="Proteomes" id="UP000800092">
    <property type="component" value="Unassembled WGS sequence"/>
</dbReference>
<dbReference type="CDD" id="cd12148">
    <property type="entry name" value="fungal_TF_MHR"/>
    <property type="match status" value="1"/>
</dbReference>
<dbReference type="GO" id="GO:0000976">
    <property type="term" value="F:transcription cis-regulatory region binding"/>
    <property type="evidence" value="ECO:0007669"/>
    <property type="project" value="TreeGrafter"/>
</dbReference>
<feature type="region of interest" description="Disordered" evidence="6">
    <location>
        <begin position="104"/>
        <end position="136"/>
    </location>
</feature>
<keyword evidence="5" id="KW-0539">Nucleus</keyword>
<dbReference type="GO" id="GO:0008270">
    <property type="term" value="F:zinc ion binding"/>
    <property type="evidence" value="ECO:0007669"/>
    <property type="project" value="InterPro"/>
</dbReference>
<dbReference type="PANTHER" id="PTHR31845">
    <property type="entry name" value="FINGER DOMAIN PROTEIN, PUTATIVE-RELATED"/>
    <property type="match status" value="1"/>
</dbReference>
<accession>A0A6A6GVH6</accession>
<dbReference type="AlphaFoldDB" id="A0A6A6GVH6"/>
<evidence type="ECO:0000313" key="8">
    <source>
        <dbReference type="EMBL" id="KAF2229598.1"/>
    </source>
</evidence>
<gene>
    <name evidence="8" type="ORF">EV356DRAFT_455523</name>
</gene>
<dbReference type="PROSITE" id="PS00463">
    <property type="entry name" value="ZN2_CY6_FUNGAL_1"/>
    <property type="match status" value="1"/>
</dbReference>
<dbReference type="GO" id="GO:0005634">
    <property type="term" value="C:nucleus"/>
    <property type="evidence" value="ECO:0007669"/>
    <property type="project" value="UniProtKB-SubCell"/>
</dbReference>
<reference evidence="8" key="1">
    <citation type="journal article" date="2020" name="Stud. Mycol.">
        <title>101 Dothideomycetes genomes: a test case for predicting lifestyles and emergence of pathogens.</title>
        <authorList>
            <person name="Haridas S."/>
            <person name="Albert R."/>
            <person name="Binder M."/>
            <person name="Bloem J."/>
            <person name="Labutti K."/>
            <person name="Salamov A."/>
            <person name="Andreopoulos B."/>
            <person name="Baker S."/>
            <person name="Barry K."/>
            <person name="Bills G."/>
            <person name="Bluhm B."/>
            <person name="Cannon C."/>
            <person name="Castanera R."/>
            <person name="Culley D."/>
            <person name="Daum C."/>
            <person name="Ezra D."/>
            <person name="Gonzalez J."/>
            <person name="Henrissat B."/>
            <person name="Kuo A."/>
            <person name="Liang C."/>
            <person name="Lipzen A."/>
            <person name="Lutzoni F."/>
            <person name="Magnuson J."/>
            <person name="Mondo S."/>
            <person name="Nolan M."/>
            <person name="Ohm R."/>
            <person name="Pangilinan J."/>
            <person name="Park H.-J."/>
            <person name="Ramirez L."/>
            <person name="Alfaro M."/>
            <person name="Sun H."/>
            <person name="Tritt A."/>
            <person name="Yoshinaga Y."/>
            <person name="Zwiers L.-H."/>
            <person name="Turgeon B."/>
            <person name="Goodwin S."/>
            <person name="Spatafora J."/>
            <person name="Crous P."/>
            <person name="Grigoriev I."/>
        </authorList>
    </citation>
    <scope>NUCLEOTIDE SEQUENCE</scope>
    <source>
        <strain evidence="8">Tuck. ex Michener</strain>
    </source>
</reference>
<dbReference type="InterPro" id="IPR001138">
    <property type="entry name" value="Zn2Cys6_DnaBD"/>
</dbReference>
<evidence type="ECO:0000313" key="9">
    <source>
        <dbReference type="Proteomes" id="UP000800092"/>
    </source>
</evidence>
<evidence type="ECO:0000256" key="6">
    <source>
        <dbReference type="SAM" id="MobiDB-lite"/>
    </source>
</evidence>
<feature type="region of interest" description="Disordered" evidence="6">
    <location>
        <begin position="149"/>
        <end position="168"/>
    </location>
</feature>